<dbReference type="Proteomes" id="UP000253034">
    <property type="component" value="Unassembled WGS sequence"/>
</dbReference>
<comment type="caution">
    <text evidence="2">The sequence shown here is derived from an EMBL/GenBank/DDBJ whole genome shotgun (WGS) entry which is preliminary data.</text>
</comment>
<name>A0A369AK90_9FIRM</name>
<dbReference type="InterPro" id="IPR000073">
    <property type="entry name" value="AB_hydrolase_1"/>
</dbReference>
<sequence length="275" mass="31983">MNEYTELLEQKVMHKDDCNIYYWISRDCGGPWLVFLHGAGTDHRMFSEQIPVFAGRFKILLWDARGHGLSRPMGKQFSIKLLVSDLIEIMCREKIDKATLIGQSMGGNTSQELLFYHPDKVESMVLIDCTCNTMKLSLYERLLMNSAPVLLRLLPWKYMVVYSARMSSDKAHVQGYLKEVFQLTGKKNFSTMLFETIACMHYEKNYRINREMLLLCGENDKLCNIKKASQAWALREDKCEFHLINDAGHCSNQDNSHELNKWLNKFLSVYYGICM</sequence>
<dbReference type="PANTHER" id="PTHR43798">
    <property type="entry name" value="MONOACYLGLYCEROL LIPASE"/>
    <property type="match status" value="1"/>
</dbReference>
<evidence type="ECO:0000313" key="2">
    <source>
        <dbReference type="EMBL" id="RCX09591.1"/>
    </source>
</evidence>
<accession>A0A369AK90</accession>
<dbReference type="AlphaFoldDB" id="A0A369AK90"/>
<evidence type="ECO:0000259" key="1">
    <source>
        <dbReference type="Pfam" id="PF12146"/>
    </source>
</evidence>
<reference evidence="2 3" key="1">
    <citation type="submission" date="2018-07" db="EMBL/GenBank/DDBJ databases">
        <title>Genomic Encyclopedia of Type Strains, Phase IV (KMG-IV): sequencing the most valuable type-strain genomes for metagenomic binning, comparative biology and taxonomic classification.</title>
        <authorList>
            <person name="Goeker M."/>
        </authorList>
    </citation>
    <scope>NUCLEOTIDE SEQUENCE [LARGE SCALE GENOMIC DNA]</scope>
    <source>
        <strain evidence="2 3">DSM 27016</strain>
    </source>
</reference>
<dbReference type="SUPFAM" id="SSF53474">
    <property type="entry name" value="alpha/beta-Hydrolases"/>
    <property type="match status" value="1"/>
</dbReference>
<gene>
    <name evidence="2" type="ORF">DFR58_13522</name>
</gene>
<keyword evidence="3" id="KW-1185">Reference proteome</keyword>
<dbReference type="RefSeq" id="WP_242987737.1">
    <property type="nucleotide sequence ID" value="NZ_QPJT01000035.1"/>
</dbReference>
<evidence type="ECO:0000313" key="3">
    <source>
        <dbReference type="Proteomes" id="UP000253034"/>
    </source>
</evidence>
<dbReference type="Gene3D" id="3.40.50.1820">
    <property type="entry name" value="alpha/beta hydrolase"/>
    <property type="match status" value="1"/>
</dbReference>
<dbReference type="EMBL" id="QPJT01000035">
    <property type="protein sequence ID" value="RCX09591.1"/>
    <property type="molecule type" value="Genomic_DNA"/>
</dbReference>
<dbReference type="InterPro" id="IPR050266">
    <property type="entry name" value="AB_hydrolase_sf"/>
</dbReference>
<protein>
    <submittedName>
        <fullName evidence="2">Pimeloyl-ACP methyl ester carboxylesterase</fullName>
    </submittedName>
</protein>
<organism evidence="2 3">
    <name type="scientific">Anaerobacterium chartisolvens</name>
    <dbReference type="NCBI Taxonomy" id="1297424"/>
    <lineage>
        <taxon>Bacteria</taxon>
        <taxon>Bacillati</taxon>
        <taxon>Bacillota</taxon>
        <taxon>Clostridia</taxon>
        <taxon>Eubacteriales</taxon>
        <taxon>Oscillospiraceae</taxon>
        <taxon>Anaerobacterium</taxon>
    </lineage>
</organism>
<dbReference type="InterPro" id="IPR029058">
    <property type="entry name" value="AB_hydrolase_fold"/>
</dbReference>
<dbReference type="PRINTS" id="PR00111">
    <property type="entry name" value="ABHYDROLASE"/>
</dbReference>
<feature type="domain" description="Serine aminopeptidase S33" evidence="1">
    <location>
        <begin position="33"/>
        <end position="250"/>
    </location>
</feature>
<proteinExistence type="predicted"/>
<dbReference type="Pfam" id="PF12146">
    <property type="entry name" value="Hydrolase_4"/>
    <property type="match status" value="1"/>
</dbReference>
<dbReference type="InterPro" id="IPR022742">
    <property type="entry name" value="Hydrolase_4"/>
</dbReference>